<dbReference type="EMBL" id="LSMT01000706">
    <property type="protein sequence ID" value="PFX14955.1"/>
    <property type="molecule type" value="Genomic_DNA"/>
</dbReference>
<gene>
    <name evidence="2" type="ORF">AWC38_SpisGene20854</name>
</gene>
<name>A0A2B4RFA1_STYPI</name>
<accession>A0A2B4RFA1</accession>
<sequence length="244" mass="26919">MATEAIFRPHVDQENPNPLNFKGGNASGRKFGATKSFKSSNVPITTPRRALGDVGNTLRPAATNSRKGLALKPNKLLGKTPTTKIFQDHTRTPSAKGKLLLKQISSAEIKQSRKQKKASQTKTAVKPKAKEEQDLSEREVMYPFTDTDDVLPRSNHISTILKNVGALYYGCQLHPTYSTDSDAEDNAADLFHFDDYKRPATDNSLDSLPFERELDSLTPQFDCFSLSDIELPPVDIDSLGLGLL</sequence>
<proteinExistence type="predicted"/>
<dbReference type="OrthoDB" id="5948547at2759"/>
<evidence type="ECO:0000313" key="2">
    <source>
        <dbReference type="EMBL" id="PFX14955.1"/>
    </source>
</evidence>
<evidence type="ECO:0000313" key="3">
    <source>
        <dbReference type="Proteomes" id="UP000225706"/>
    </source>
</evidence>
<keyword evidence="3" id="KW-1185">Reference proteome</keyword>
<dbReference type="Proteomes" id="UP000225706">
    <property type="component" value="Unassembled WGS sequence"/>
</dbReference>
<protein>
    <recommendedName>
        <fullName evidence="4">Securin</fullName>
    </recommendedName>
</protein>
<reference evidence="3" key="1">
    <citation type="journal article" date="2017" name="bioRxiv">
        <title>Comparative analysis of the genomes of Stylophora pistillata and Acropora digitifera provides evidence for extensive differences between species of corals.</title>
        <authorList>
            <person name="Voolstra C.R."/>
            <person name="Li Y."/>
            <person name="Liew Y.J."/>
            <person name="Baumgarten S."/>
            <person name="Zoccola D."/>
            <person name="Flot J.-F."/>
            <person name="Tambutte S."/>
            <person name="Allemand D."/>
            <person name="Aranda M."/>
        </authorList>
    </citation>
    <scope>NUCLEOTIDE SEQUENCE [LARGE SCALE GENOMIC DNA]</scope>
</reference>
<organism evidence="2 3">
    <name type="scientific">Stylophora pistillata</name>
    <name type="common">Smooth cauliflower coral</name>
    <dbReference type="NCBI Taxonomy" id="50429"/>
    <lineage>
        <taxon>Eukaryota</taxon>
        <taxon>Metazoa</taxon>
        <taxon>Cnidaria</taxon>
        <taxon>Anthozoa</taxon>
        <taxon>Hexacorallia</taxon>
        <taxon>Scleractinia</taxon>
        <taxon>Astrocoeniina</taxon>
        <taxon>Pocilloporidae</taxon>
        <taxon>Stylophora</taxon>
    </lineage>
</organism>
<dbReference type="AlphaFoldDB" id="A0A2B4RFA1"/>
<feature type="region of interest" description="Disordered" evidence="1">
    <location>
        <begin position="1"/>
        <end position="61"/>
    </location>
</feature>
<comment type="caution">
    <text evidence="2">The sequence shown here is derived from an EMBL/GenBank/DDBJ whole genome shotgun (WGS) entry which is preliminary data.</text>
</comment>
<feature type="region of interest" description="Disordered" evidence="1">
    <location>
        <begin position="108"/>
        <end position="136"/>
    </location>
</feature>
<evidence type="ECO:0008006" key="4">
    <source>
        <dbReference type="Google" id="ProtNLM"/>
    </source>
</evidence>
<evidence type="ECO:0000256" key="1">
    <source>
        <dbReference type="SAM" id="MobiDB-lite"/>
    </source>
</evidence>